<dbReference type="Pfam" id="PF13180">
    <property type="entry name" value="PDZ_2"/>
    <property type="match status" value="2"/>
</dbReference>
<sequence>MTDRPTDLSSLPSYRQPWRGLFSARKFALMASVVAGLGVAAYGLSPQGAQLDLFSTSAHAQVANEVSKVARPVGFADIVERVKPSVISVKVNIAEKVAKNDSDDDTPFQPGSPMERFFRRFGGENGIPGMPGRGGRGGGRAVTGQGSGFFISADGYAVTNNHVVDGADKVEVTTDDGKTYSAKVIGTDQRTDLALIKVEGGSNFPFAKLADGKPRIGDWVLAVGNPFGLGGTVTAGIVSAVGRDIGNGPYDDFIQIDAPVNKGNSGGPAFDVDGNVVGVNTAIYSPSGGSVGIAFSIPASTVKSVIAQLKDNGSVSRGWIGVQIQPVTQDIADSLGMKKAEGALVAEPQADGPAAKAGIRSGDVITSVNGEPVKDARELARTIGGLAPGASVKLNVLQKGQEKTISLTLGKLPNTIEAKADTGGDNSSPTRGADVPKLGMTVAPASSVAGAGKEGVVVTEVDPKSAAADRGFKEGDVILEVAGKSVTSAGDVREAINAARNDNKNSVLMRVKSGGQSRFVAVPLAKG</sequence>
<dbReference type="Gene3D" id="2.40.10.120">
    <property type="match status" value="1"/>
</dbReference>
<evidence type="ECO:0000256" key="6">
    <source>
        <dbReference type="ARBA" id="ARBA00022670"/>
    </source>
</evidence>
<evidence type="ECO:0000256" key="13">
    <source>
        <dbReference type="ARBA" id="ARBA00032850"/>
    </source>
</evidence>
<keyword evidence="14" id="KW-0812">Transmembrane</keyword>
<dbReference type="PANTHER" id="PTHR22939">
    <property type="entry name" value="SERINE PROTEASE FAMILY S1C HTRA-RELATED"/>
    <property type="match status" value="1"/>
</dbReference>
<keyword evidence="9" id="KW-0574">Periplasm</keyword>
<dbReference type="SUPFAM" id="SSF50156">
    <property type="entry name" value="PDZ domain-like"/>
    <property type="match status" value="2"/>
</dbReference>
<dbReference type="InterPro" id="IPR036034">
    <property type="entry name" value="PDZ_sf"/>
</dbReference>
<dbReference type="InterPro" id="IPR001940">
    <property type="entry name" value="Peptidase_S1C"/>
</dbReference>
<dbReference type="Gene3D" id="2.30.42.10">
    <property type="match status" value="2"/>
</dbReference>
<dbReference type="InterPro" id="IPR009003">
    <property type="entry name" value="Peptidase_S1_PA"/>
</dbReference>
<keyword evidence="10" id="KW-0378">Hydrolase</keyword>
<dbReference type="PANTHER" id="PTHR22939:SF130">
    <property type="entry name" value="PERIPLASMIC SERINE ENDOPROTEASE DEGP-LIKE-RELATED"/>
    <property type="match status" value="1"/>
</dbReference>
<dbReference type="Proteomes" id="UP001314635">
    <property type="component" value="Unassembled WGS sequence"/>
</dbReference>
<evidence type="ECO:0000256" key="14">
    <source>
        <dbReference type="SAM" id="Phobius"/>
    </source>
</evidence>
<keyword evidence="14" id="KW-0472">Membrane</keyword>
<feature type="transmembrane region" description="Helical" evidence="14">
    <location>
        <begin position="27"/>
        <end position="45"/>
    </location>
</feature>
<keyword evidence="6" id="KW-0645">Protease</keyword>
<dbReference type="EMBL" id="JAFCLK010000009">
    <property type="protein sequence ID" value="MBR1136411.1"/>
    <property type="molecule type" value="Genomic_DNA"/>
</dbReference>
<dbReference type="InterPro" id="IPR001478">
    <property type="entry name" value="PDZ"/>
</dbReference>
<comment type="caution">
    <text evidence="16">The sequence shown here is derived from an EMBL/GenBank/DDBJ whole genome shotgun (WGS) entry which is preliminary data.</text>
</comment>
<comment type="catalytic activity">
    <reaction evidence="1">
        <text>Acts on substrates that are at least partially unfolded. The cleavage site P1 residue is normally between a pair of hydrophobic residues, such as Val-|-Val.</text>
        <dbReference type="EC" id="3.4.21.107"/>
    </reaction>
</comment>
<evidence type="ECO:0000256" key="1">
    <source>
        <dbReference type="ARBA" id="ARBA00001772"/>
    </source>
</evidence>
<dbReference type="PRINTS" id="PR00834">
    <property type="entry name" value="PROTEASES2C"/>
</dbReference>
<evidence type="ECO:0000256" key="9">
    <source>
        <dbReference type="ARBA" id="ARBA00022764"/>
    </source>
</evidence>
<evidence type="ECO:0000313" key="17">
    <source>
        <dbReference type="Proteomes" id="UP001314635"/>
    </source>
</evidence>
<proteinExistence type="inferred from homology"/>
<dbReference type="PROSITE" id="PS50106">
    <property type="entry name" value="PDZ"/>
    <property type="match status" value="2"/>
</dbReference>
<dbReference type="EC" id="3.4.21.107" evidence="4"/>
<evidence type="ECO:0000256" key="11">
    <source>
        <dbReference type="ARBA" id="ARBA00022825"/>
    </source>
</evidence>
<evidence type="ECO:0000259" key="15">
    <source>
        <dbReference type="PROSITE" id="PS50106"/>
    </source>
</evidence>
<keyword evidence="12" id="KW-0346">Stress response</keyword>
<organism evidence="16 17">
    <name type="scientific">Bradyrhizobium denitrificans</name>
    <dbReference type="NCBI Taxonomy" id="2734912"/>
    <lineage>
        <taxon>Bacteria</taxon>
        <taxon>Pseudomonadati</taxon>
        <taxon>Pseudomonadota</taxon>
        <taxon>Alphaproteobacteria</taxon>
        <taxon>Hyphomicrobiales</taxon>
        <taxon>Nitrobacteraceae</taxon>
        <taxon>Bradyrhizobium</taxon>
    </lineage>
</organism>
<keyword evidence="11" id="KW-0720">Serine protease</keyword>
<evidence type="ECO:0000256" key="12">
    <source>
        <dbReference type="ARBA" id="ARBA00023016"/>
    </source>
</evidence>
<comment type="subcellular location">
    <subcellularLocation>
        <location evidence="2">Periplasm</location>
    </subcellularLocation>
</comment>
<accession>A0ABS5G6Z9</accession>
<dbReference type="CDD" id="cd10839">
    <property type="entry name" value="cpPDZ1_DegP-like"/>
    <property type="match status" value="1"/>
</dbReference>
<evidence type="ECO:0000256" key="2">
    <source>
        <dbReference type="ARBA" id="ARBA00004418"/>
    </source>
</evidence>
<comment type="similarity">
    <text evidence="3">Belongs to the peptidase S1C family.</text>
</comment>
<dbReference type="Pfam" id="PF13365">
    <property type="entry name" value="Trypsin_2"/>
    <property type="match status" value="1"/>
</dbReference>
<dbReference type="NCBIfam" id="TIGR02037">
    <property type="entry name" value="degP_htrA_DO"/>
    <property type="match status" value="1"/>
</dbReference>
<name>A0ABS5G6Z9_9BRAD</name>
<dbReference type="RefSeq" id="WP_172236615.1">
    <property type="nucleotide sequence ID" value="NZ_JABFDP010000010.1"/>
</dbReference>
<dbReference type="SMART" id="SM00228">
    <property type="entry name" value="PDZ"/>
    <property type="match status" value="2"/>
</dbReference>
<dbReference type="InterPro" id="IPR011782">
    <property type="entry name" value="Pept_S1C_Do"/>
</dbReference>
<evidence type="ECO:0000256" key="8">
    <source>
        <dbReference type="ARBA" id="ARBA00022737"/>
    </source>
</evidence>
<protein>
    <recommendedName>
        <fullName evidence="5">Probable periplasmic serine endoprotease DegP-like</fullName>
        <ecNumber evidence="4">3.4.21.107</ecNumber>
    </recommendedName>
    <alternativeName>
        <fullName evidence="13">Protease Do</fullName>
    </alternativeName>
</protein>
<evidence type="ECO:0000313" key="16">
    <source>
        <dbReference type="EMBL" id="MBR1136411.1"/>
    </source>
</evidence>
<dbReference type="SUPFAM" id="SSF50494">
    <property type="entry name" value="Trypsin-like serine proteases"/>
    <property type="match status" value="1"/>
</dbReference>
<evidence type="ECO:0000256" key="7">
    <source>
        <dbReference type="ARBA" id="ARBA00022729"/>
    </source>
</evidence>
<reference evidence="17" key="1">
    <citation type="journal article" date="2021" name="ISME J.">
        <title>Evolutionary origin and ecological implication of a unique nif island in free-living Bradyrhizobium lineages.</title>
        <authorList>
            <person name="Tao J."/>
        </authorList>
    </citation>
    <scope>NUCLEOTIDE SEQUENCE [LARGE SCALE GENOMIC DNA]</scope>
    <source>
        <strain evidence="17">SZCCT0094</strain>
    </source>
</reference>
<feature type="domain" description="PDZ" evidence="15">
    <location>
        <begin position="321"/>
        <end position="375"/>
    </location>
</feature>
<keyword evidence="14" id="KW-1133">Transmembrane helix</keyword>
<evidence type="ECO:0000256" key="10">
    <source>
        <dbReference type="ARBA" id="ARBA00022801"/>
    </source>
</evidence>
<keyword evidence="7" id="KW-0732">Signal</keyword>
<evidence type="ECO:0000256" key="4">
    <source>
        <dbReference type="ARBA" id="ARBA00013035"/>
    </source>
</evidence>
<keyword evidence="17" id="KW-1185">Reference proteome</keyword>
<evidence type="ECO:0000256" key="3">
    <source>
        <dbReference type="ARBA" id="ARBA00010541"/>
    </source>
</evidence>
<gene>
    <name evidence="16" type="ORF">JQ619_11585</name>
</gene>
<keyword evidence="8" id="KW-0677">Repeat</keyword>
<evidence type="ECO:0000256" key="5">
    <source>
        <dbReference type="ARBA" id="ARBA00013958"/>
    </source>
</evidence>
<feature type="domain" description="PDZ" evidence="15">
    <location>
        <begin position="415"/>
        <end position="514"/>
    </location>
</feature>